<protein>
    <submittedName>
        <fullName evidence="1">Uncharacterized protein</fullName>
    </submittedName>
</protein>
<reference evidence="1" key="1">
    <citation type="submission" date="2020-12" db="EMBL/GenBank/DDBJ databases">
        <title>Enhanced detection system for hospital associated transmission using whole genome sequencing surveillance.</title>
        <authorList>
            <person name="Harrison L.H."/>
            <person name="Van Tyne D."/>
            <person name="Marsh J.W."/>
            <person name="Griffith M.P."/>
            <person name="Snyder D.J."/>
            <person name="Cooper V.S."/>
            <person name="Mustapha M."/>
        </authorList>
    </citation>
    <scope>NUCLEOTIDE SEQUENCE</scope>
    <source>
        <strain evidence="1">PSB00042</strain>
    </source>
</reference>
<dbReference type="AlphaFoldDB" id="A0A8I1JLF7"/>
<evidence type="ECO:0000313" key="1">
    <source>
        <dbReference type="EMBL" id="MBI6885759.1"/>
    </source>
</evidence>
<gene>
    <name evidence="1" type="ORF">JEU22_17780</name>
</gene>
<name>A0A8I1JLF7_PSEPU</name>
<organism evidence="1 2">
    <name type="scientific">Pseudomonas putida</name>
    <name type="common">Arthrobacter siderocapsulatus</name>
    <dbReference type="NCBI Taxonomy" id="303"/>
    <lineage>
        <taxon>Bacteria</taxon>
        <taxon>Pseudomonadati</taxon>
        <taxon>Pseudomonadota</taxon>
        <taxon>Gammaproteobacteria</taxon>
        <taxon>Pseudomonadales</taxon>
        <taxon>Pseudomonadaceae</taxon>
        <taxon>Pseudomonas</taxon>
    </lineage>
</organism>
<sequence>MKILATEVESVQIQHAVGKHAVLLSIVLAMLAIRVEEERPAPEDRAVFQQKLAAVGEALESLQNCSETPPLSKGAAYIADQMAVIKLPQMVKDLFGAVDCKPEVLLHPAFDRPFFQVNAWLYDSHRLKSGITFKIRTSE</sequence>
<comment type="caution">
    <text evidence="1">The sequence shown here is derived from an EMBL/GenBank/DDBJ whole genome shotgun (WGS) entry which is preliminary data.</text>
</comment>
<accession>A0A8I1JLF7</accession>
<proteinExistence type="predicted"/>
<evidence type="ECO:0000313" key="2">
    <source>
        <dbReference type="Proteomes" id="UP000637061"/>
    </source>
</evidence>
<dbReference type="Proteomes" id="UP000637061">
    <property type="component" value="Unassembled WGS sequence"/>
</dbReference>
<dbReference type="EMBL" id="JAEHTE010000023">
    <property type="protein sequence ID" value="MBI6885759.1"/>
    <property type="molecule type" value="Genomic_DNA"/>
</dbReference>
<dbReference type="RefSeq" id="WP_198747688.1">
    <property type="nucleotide sequence ID" value="NZ_JAEHTE010000023.1"/>
</dbReference>